<reference evidence="5 6" key="1">
    <citation type="submission" date="2017-01" db="EMBL/GenBank/DDBJ databases">
        <title>Novel large sulfur bacteria in the metagenomes of groundwater-fed chemosynthetic microbial mats in the Lake Huron basin.</title>
        <authorList>
            <person name="Sharrar A.M."/>
            <person name="Flood B.E."/>
            <person name="Bailey J.V."/>
            <person name="Jones D.S."/>
            <person name="Biddanda B."/>
            <person name="Ruberg S.A."/>
            <person name="Marcus D.N."/>
            <person name="Dick G.J."/>
        </authorList>
    </citation>
    <scope>NUCLEOTIDE SEQUENCE [LARGE SCALE GENOMIC DNA]</scope>
    <source>
        <strain evidence="5">A7</strain>
    </source>
</reference>
<dbReference type="InterPro" id="IPR002173">
    <property type="entry name" value="Carboh/pur_kinase_PfkB_CS"/>
</dbReference>
<dbReference type="Gene3D" id="3.40.1190.20">
    <property type="match status" value="1"/>
</dbReference>
<comment type="caution">
    <text evidence="5">The sequence shown here is derived from an EMBL/GenBank/DDBJ whole genome shotgun (WGS) entry which is preliminary data.</text>
</comment>
<dbReference type="PANTHER" id="PTHR43320:SF3">
    <property type="entry name" value="CARBOHYDRATE KINASE PFKB DOMAIN-CONTAINING PROTEIN"/>
    <property type="match status" value="1"/>
</dbReference>
<dbReference type="SUPFAM" id="SSF53613">
    <property type="entry name" value="Ribokinase-like"/>
    <property type="match status" value="1"/>
</dbReference>
<organism evidence="5 6">
    <name type="scientific">Rhodoferax ferrireducens</name>
    <dbReference type="NCBI Taxonomy" id="192843"/>
    <lineage>
        <taxon>Bacteria</taxon>
        <taxon>Pseudomonadati</taxon>
        <taxon>Pseudomonadota</taxon>
        <taxon>Betaproteobacteria</taxon>
        <taxon>Burkholderiales</taxon>
        <taxon>Comamonadaceae</taxon>
        <taxon>Rhodoferax</taxon>
    </lineage>
</organism>
<keyword evidence="3 5" id="KW-0418">Kinase</keyword>
<dbReference type="InterPro" id="IPR029056">
    <property type="entry name" value="Ribokinase-like"/>
</dbReference>
<sequence length="341" mass="36126">MSHHDVYAIGNALVDSQYEVSEAQLQTAGVEKRHMTLIDSARRAELLSHVYGLPVHRTGGGSAGNTVVAVAQLGGKAFYSCRVADDELGDFYTQDLLSHGVATNLTHTRAPEGQTGVCLVMVTPDAERSMSTFLGATADIDATALHPHDIAKSKVYYMEGYLAASPTGLDAAIKGRKVAVEAGVALATTLSDMTMINFCRAGLEAMVGNAETGKLDYLFCNEEEAQVWCASTDLAQICRQLSQQARVVCLTRSAKGCLVLEGEEVIEVPAVKVKAVDTNGAGDMFAGAFLYAVTHGHSHAQAALLANQCAGKVVSQVGNRLSQPVVNALKAEFEKCALIHI</sequence>
<name>A0A1W9KPQ3_9BURK</name>
<evidence type="ECO:0000313" key="5">
    <source>
        <dbReference type="EMBL" id="OQW86127.1"/>
    </source>
</evidence>
<dbReference type="Pfam" id="PF00294">
    <property type="entry name" value="PfkB"/>
    <property type="match status" value="1"/>
</dbReference>
<comment type="similarity">
    <text evidence="1">Belongs to the carbohydrate kinase PfkB family.</text>
</comment>
<dbReference type="PANTHER" id="PTHR43320">
    <property type="entry name" value="SUGAR KINASE"/>
    <property type="match status" value="1"/>
</dbReference>
<evidence type="ECO:0000256" key="2">
    <source>
        <dbReference type="ARBA" id="ARBA00022679"/>
    </source>
</evidence>
<dbReference type="InterPro" id="IPR011611">
    <property type="entry name" value="PfkB_dom"/>
</dbReference>
<dbReference type="GO" id="GO:0016301">
    <property type="term" value="F:kinase activity"/>
    <property type="evidence" value="ECO:0007669"/>
    <property type="project" value="UniProtKB-KW"/>
</dbReference>
<feature type="domain" description="Carbohydrate kinase PfkB" evidence="4">
    <location>
        <begin position="55"/>
        <end position="324"/>
    </location>
</feature>
<gene>
    <name evidence="5" type="ORF">BWK72_18810</name>
</gene>
<keyword evidence="2" id="KW-0808">Transferase</keyword>
<dbReference type="EMBL" id="MTEI01000022">
    <property type="protein sequence ID" value="OQW86127.1"/>
    <property type="molecule type" value="Genomic_DNA"/>
</dbReference>
<evidence type="ECO:0000256" key="1">
    <source>
        <dbReference type="ARBA" id="ARBA00010688"/>
    </source>
</evidence>
<dbReference type="PROSITE" id="PS00584">
    <property type="entry name" value="PFKB_KINASES_2"/>
    <property type="match status" value="1"/>
</dbReference>
<dbReference type="CDD" id="cd01168">
    <property type="entry name" value="adenosine_kinase"/>
    <property type="match status" value="1"/>
</dbReference>
<dbReference type="InterPro" id="IPR052700">
    <property type="entry name" value="Carb_kinase_PfkB-like"/>
</dbReference>
<accession>A0A1W9KPQ3</accession>
<proteinExistence type="inferred from homology"/>
<dbReference type="Proteomes" id="UP000192505">
    <property type="component" value="Unassembled WGS sequence"/>
</dbReference>
<dbReference type="AlphaFoldDB" id="A0A1W9KPQ3"/>
<evidence type="ECO:0000256" key="3">
    <source>
        <dbReference type="ARBA" id="ARBA00022777"/>
    </source>
</evidence>
<evidence type="ECO:0000259" key="4">
    <source>
        <dbReference type="Pfam" id="PF00294"/>
    </source>
</evidence>
<evidence type="ECO:0000313" key="6">
    <source>
        <dbReference type="Proteomes" id="UP000192505"/>
    </source>
</evidence>
<protein>
    <submittedName>
        <fullName evidence="5">Adenosine kinase</fullName>
    </submittedName>
</protein>